<protein>
    <submittedName>
        <fullName evidence="1">Uncharacterized protein</fullName>
    </submittedName>
</protein>
<dbReference type="Proteomes" id="UP000509383">
    <property type="component" value="Chromosome"/>
</dbReference>
<organism evidence="1 3">
    <name type="scientific">Pseudomonas tohonis</name>
    <dbReference type="NCBI Taxonomy" id="2725477"/>
    <lineage>
        <taxon>Bacteria</taxon>
        <taxon>Pseudomonadati</taxon>
        <taxon>Pseudomonadota</taxon>
        <taxon>Gammaproteobacteria</taxon>
        <taxon>Pseudomonadales</taxon>
        <taxon>Pseudomonadaceae</taxon>
        <taxon>Pseudomonas</taxon>
    </lineage>
</organism>
<accession>A0A6J4E281</accession>
<sequence length="80" mass="9100">MIEHLATLGKGDFGVARAQLDELRGDAGEVGGDLADHRAELRCTGLLEHLQHLAHGFRFSREWIEDERAPQQYTNIRKEF</sequence>
<evidence type="ECO:0000313" key="2">
    <source>
        <dbReference type="EMBL" id="GJN51906.1"/>
    </source>
</evidence>
<reference evidence="1 3" key="1">
    <citation type="submission" date="2020-05" db="EMBL/GenBank/DDBJ databases">
        <title>Characterization of novel class B3 metallo-beta-lactamase from novel Pseudomonas species.</title>
        <authorList>
            <person name="Yamada K."/>
            <person name="Aoki K."/>
            <person name="Ishii Y."/>
        </authorList>
    </citation>
    <scope>NUCLEOTIDE SEQUENCE [LARGE SCALE GENOMIC DNA]</scope>
    <source>
        <strain evidence="1 3">TUM18999</strain>
        <strain evidence="2 4">TUM20286</strain>
    </source>
</reference>
<dbReference type="AlphaFoldDB" id="A0A6J4E281"/>
<evidence type="ECO:0000313" key="4">
    <source>
        <dbReference type="Proteomes" id="UP001054892"/>
    </source>
</evidence>
<evidence type="ECO:0000313" key="1">
    <source>
        <dbReference type="EMBL" id="BCG23862.1"/>
    </source>
</evidence>
<proteinExistence type="predicted"/>
<dbReference type="EMBL" id="BQKM01000002">
    <property type="protein sequence ID" value="GJN51906.1"/>
    <property type="molecule type" value="Genomic_DNA"/>
</dbReference>
<dbReference type="EMBL" id="AP023189">
    <property type="protein sequence ID" value="BCG23862.1"/>
    <property type="molecule type" value="Genomic_DNA"/>
</dbReference>
<gene>
    <name evidence="1" type="ORF">TUM18999_20530</name>
    <name evidence="2" type="ORF">TUM20286_16580</name>
</gene>
<dbReference type="Proteomes" id="UP001054892">
    <property type="component" value="Unassembled WGS sequence"/>
</dbReference>
<evidence type="ECO:0000313" key="3">
    <source>
        <dbReference type="Proteomes" id="UP000509383"/>
    </source>
</evidence>
<dbReference type="KEGG" id="ptw:TUM18999_20530"/>
<keyword evidence="4" id="KW-1185">Reference proteome</keyword>
<name>A0A6J4E281_9PSED</name>